<evidence type="ECO:0000256" key="5">
    <source>
        <dbReference type="ARBA" id="ARBA00023002"/>
    </source>
</evidence>
<dbReference type="Gene3D" id="2.60.120.650">
    <property type="entry name" value="Cupin"/>
    <property type="match status" value="1"/>
</dbReference>
<evidence type="ECO:0000256" key="9">
    <source>
        <dbReference type="ARBA" id="ARBA00023242"/>
    </source>
</evidence>
<dbReference type="EMBL" id="OU015568">
    <property type="protein sequence ID" value="CAG5089753.1"/>
    <property type="molecule type" value="Genomic_DNA"/>
</dbReference>
<evidence type="ECO:0000256" key="2">
    <source>
        <dbReference type="ARBA" id="ARBA00022723"/>
    </source>
</evidence>
<dbReference type="InterPro" id="IPR003347">
    <property type="entry name" value="JmjC_dom"/>
</dbReference>
<dbReference type="Pfam" id="PF02373">
    <property type="entry name" value="JmjC"/>
    <property type="match status" value="1"/>
</dbReference>
<evidence type="ECO:0000256" key="8">
    <source>
        <dbReference type="ARBA" id="ARBA00023163"/>
    </source>
</evidence>
<feature type="domain" description="JmjC" evidence="11">
    <location>
        <begin position="155"/>
        <end position="300"/>
    </location>
</feature>
<keyword evidence="7" id="KW-0805">Transcription regulation</keyword>
<keyword evidence="8" id="KW-0804">Transcription</keyword>
<evidence type="ECO:0000256" key="4">
    <source>
        <dbReference type="ARBA" id="ARBA00022964"/>
    </source>
</evidence>
<dbReference type="PANTHER" id="PTHR23123">
    <property type="entry name" value="PHD/F-BOX CONTAINING PROTEIN"/>
    <property type="match status" value="1"/>
</dbReference>
<keyword evidence="5" id="KW-0560">Oxidoreductase</keyword>
<dbReference type="InterPro" id="IPR041070">
    <property type="entry name" value="JHD"/>
</dbReference>
<evidence type="ECO:0000256" key="1">
    <source>
        <dbReference type="ARBA" id="ARBA00004123"/>
    </source>
</evidence>
<gene>
    <name evidence="12" type="ORF">OKIOD_LOCUS3895</name>
</gene>
<feature type="region of interest" description="Disordered" evidence="10">
    <location>
        <begin position="1"/>
        <end position="20"/>
    </location>
</feature>
<keyword evidence="6" id="KW-0408">Iron</keyword>
<keyword evidence="13" id="KW-1185">Reference proteome</keyword>
<dbReference type="Proteomes" id="UP001158576">
    <property type="component" value="Chromosome PAR"/>
</dbReference>
<accession>A0ABN7S017</accession>
<evidence type="ECO:0000313" key="13">
    <source>
        <dbReference type="Proteomes" id="UP001158576"/>
    </source>
</evidence>
<dbReference type="InterPro" id="IPR032675">
    <property type="entry name" value="LRR_dom_sf"/>
</dbReference>
<comment type="subcellular location">
    <subcellularLocation>
        <location evidence="1">Nucleus</location>
    </subcellularLocation>
</comment>
<dbReference type="PROSITE" id="PS51184">
    <property type="entry name" value="JMJC"/>
    <property type="match status" value="1"/>
</dbReference>
<evidence type="ECO:0000259" key="11">
    <source>
        <dbReference type="PROSITE" id="PS51184"/>
    </source>
</evidence>
<organism evidence="12 13">
    <name type="scientific">Oikopleura dioica</name>
    <name type="common">Tunicate</name>
    <dbReference type="NCBI Taxonomy" id="34765"/>
    <lineage>
        <taxon>Eukaryota</taxon>
        <taxon>Metazoa</taxon>
        <taxon>Chordata</taxon>
        <taxon>Tunicata</taxon>
        <taxon>Appendicularia</taxon>
        <taxon>Copelata</taxon>
        <taxon>Oikopleuridae</taxon>
        <taxon>Oikopleura</taxon>
    </lineage>
</organism>
<evidence type="ECO:0000256" key="6">
    <source>
        <dbReference type="ARBA" id="ARBA00023004"/>
    </source>
</evidence>
<evidence type="ECO:0000256" key="7">
    <source>
        <dbReference type="ARBA" id="ARBA00023015"/>
    </source>
</evidence>
<sequence length="710" mass="80523">MSDLESSDPEDMVASDDEEVAPATSFDIEMQLLSEKYTKPKFVRDFPSGEKLTYAYLAETGFEWPMMFRKPDGLGMTLPPKNFTVRDVERLIGGKRVVDLIDCRNQQGLQMTFSRFVRYFERRTKRRILNLLSLEFGDTALSDYVSRPSIVNAIDHVTLCWPVSKRPVPDGELDLAWPKVQKYCLVSPANSYTDFHVDFGGTSVWYHVHRGEKIFWFIPPTKKNLELFEKWTLSGAQDQVFFGDKVDECQRIRVQAGETLFIPSGWIHAVFTPVDCINFGGNFLHGLSMKMQVRVVEMEEKLKVPNREKFPHFWPLMWYVMHAYSQVVTSSHKLAPLEIKGLKKLYKRLSIMSTSTKYCPASIDSHKILACIKKILSEHIADVLPKNILMPTIIHYTHEEPPAKVLKIEIPKPKVLPSVMVILPSEAQKLKPTHLKINGEKKASTANKICHNFPEEIWGKVFSTLCTRDRAKVAQTYLSHLDSLTPSSLKWLMRRAPESVSLPTSCTYRQTAFLLSRSPMLRKLILRGASWSAISAINTGQAPPLRCLDLSWSVVTDAAIEEMTSCPTGNIRMGTPSPSHSRLMKLQELILDGADISDDAMFHLSKLPDLRSLSLMACVRLTADGLSKLVSEASQIPLDECLNLSNCSGLQADVLPVLREFLAKGTKSIEISETRNLPAAEYDEFRHKMDASAREKWDQHVTYQPEVARR</sequence>
<dbReference type="InterPro" id="IPR050690">
    <property type="entry name" value="JHDM1_Histone_Demethylase"/>
</dbReference>
<proteinExistence type="predicted"/>
<protein>
    <submittedName>
        <fullName evidence="12">Oidioi.mRNA.OKI2018_I69.PAR.g12337.t1.cds</fullName>
    </submittedName>
</protein>
<dbReference type="SUPFAM" id="SSF52047">
    <property type="entry name" value="RNI-like"/>
    <property type="match status" value="1"/>
</dbReference>
<dbReference type="Gene3D" id="3.80.10.10">
    <property type="entry name" value="Ribonuclease Inhibitor"/>
    <property type="match status" value="2"/>
</dbReference>
<keyword evidence="9" id="KW-0539">Nucleus</keyword>
<dbReference type="Pfam" id="PF17811">
    <property type="entry name" value="JHD"/>
    <property type="match status" value="1"/>
</dbReference>
<evidence type="ECO:0000256" key="3">
    <source>
        <dbReference type="ARBA" id="ARBA00022853"/>
    </source>
</evidence>
<name>A0ABN7S017_OIKDI</name>
<keyword evidence="4" id="KW-0223">Dioxygenase</keyword>
<dbReference type="SUPFAM" id="SSF51197">
    <property type="entry name" value="Clavaminate synthase-like"/>
    <property type="match status" value="1"/>
</dbReference>
<evidence type="ECO:0000313" key="12">
    <source>
        <dbReference type="EMBL" id="CAG5089753.1"/>
    </source>
</evidence>
<reference evidence="12 13" key="1">
    <citation type="submission" date="2021-04" db="EMBL/GenBank/DDBJ databases">
        <authorList>
            <person name="Bliznina A."/>
        </authorList>
    </citation>
    <scope>NUCLEOTIDE SEQUENCE [LARGE SCALE GENOMIC DNA]</scope>
</reference>
<keyword evidence="3" id="KW-0156">Chromatin regulator</keyword>
<evidence type="ECO:0000256" key="10">
    <source>
        <dbReference type="SAM" id="MobiDB-lite"/>
    </source>
</evidence>
<keyword evidence="2" id="KW-0479">Metal-binding</keyword>
<dbReference type="SMART" id="SM00558">
    <property type="entry name" value="JmjC"/>
    <property type="match status" value="1"/>
</dbReference>